<keyword evidence="7" id="KW-1185">Reference proteome</keyword>
<dbReference type="GO" id="GO:1904680">
    <property type="term" value="F:peptide transmembrane transporter activity"/>
    <property type="evidence" value="ECO:0007669"/>
    <property type="project" value="TreeGrafter"/>
</dbReference>
<feature type="domain" description="Solute-binding protein family 5" evidence="5">
    <location>
        <begin position="82"/>
        <end position="451"/>
    </location>
</feature>
<feature type="chain" id="PRO_5038916278" evidence="4">
    <location>
        <begin position="26"/>
        <end position="539"/>
    </location>
</feature>
<dbReference type="NCBIfam" id="TIGR02294">
    <property type="entry name" value="nickel_nikA"/>
    <property type="match status" value="1"/>
</dbReference>
<dbReference type="PROSITE" id="PS01040">
    <property type="entry name" value="SBP_BACTERIAL_5"/>
    <property type="match status" value="1"/>
</dbReference>
<dbReference type="AlphaFoldDB" id="A0A285N286"/>
<dbReference type="Gene3D" id="3.10.105.10">
    <property type="entry name" value="Dipeptide-binding Protein, Domain 3"/>
    <property type="match status" value="1"/>
</dbReference>
<proteinExistence type="inferred from homology"/>
<dbReference type="Proteomes" id="UP000219356">
    <property type="component" value="Unassembled WGS sequence"/>
</dbReference>
<dbReference type="EMBL" id="OBEK01000001">
    <property type="protein sequence ID" value="SNZ03053.1"/>
    <property type="molecule type" value="Genomic_DNA"/>
</dbReference>
<dbReference type="InterPro" id="IPR000914">
    <property type="entry name" value="SBP_5_dom"/>
</dbReference>
<dbReference type="InterPro" id="IPR023765">
    <property type="entry name" value="SBP_5_CS"/>
</dbReference>
<dbReference type="Pfam" id="PF00496">
    <property type="entry name" value="SBP_bac_5"/>
    <property type="match status" value="1"/>
</dbReference>
<protein>
    <submittedName>
        <fullName evidence="6">Nickel transport system substrate-binding protein</fullName>
    </submittedName>
</protein>
<dbReference type="InterPro" id="IPR011980">
    <property type="entry name" value="CntA-like"/>
</dbReference>
<dbReference type="OrthoDB" id="9796817at2"/>
<dbReference type="PANTHER" id="PTHR30290:SF37">
    <property type="entry name" value="NICKEL-BINDING PERIPLASMIC PROTEIN"/>
    <property type="match status" value="1"/>
</dbReference>
<dbReference type="InterPro" id="IPR039424">
    <property type="entry name" value="SBP_5"/>
</dbReference>
<keyword evidence="3 4" id="KW-0732">Signal</keyword>
<dbReference type="GO" id="GO:0015675">
    <property type="term" value="P:nickel cation transport"/>
    <property type="evidence" value="ECO:0007669"/>
    <property type="project" value="InterPro"/>
</dbReference>
<name>A0A285N286_9BACI</name>
<dbReference type="GO" id="GO:0016151">
    <property type="term" value="F:nickel cation binding"/>
    <property type="evidence" value="ECO:0007669"/>
    <property type="project" value="InterPro"/>
</dbReference>
<evidence type="ECO:0000256" key="3">
    <source>
        <dbReference type="ARBA" id="ARBA00022729"/>
    </source>
</evidence>
<dbReference type="SUPFAM" id="SSF53850">
    <property type="entry name" value="Periplasmic binding protein-like II"/>
    <property type="match status" value="1"/>
</dbReference>
<dbReference type="GO" id="GO:0043190">
    <property type="term" value="C:ATP-binding cassette (ABC) transporter complex"/>
    <property type="evidence" value="ECO:0007669"/>
    <property type="project" value="InterPro"/>
</dbReference>
<dbReference type="InterPro" id="IPR030678">
    <property type="entry name" value="Peptide/Ni-bd"/>
</dbReference>
<evidence type="ECO:0000256" key="4">
    <source>
        <dbReference type="SAM" id="SignalP"/>
    </source>
</evidence>
<dbReference type="GO" id="GO:0015833">
    <property type="term" value="P:peptide transport"/>
    <property type="evidence" value="ECO:0007669"/>
    <property type="project" value="TreeGrafter"/>
</dbReference>
<dbReference type="GO" id="GO:0020037">
    <property type="term" value="F:heme binding"/>
    <property type="evidence" value="ECO:0007669"/>
    <property type="project" value="InterPro"/>
</dbReference>
<gene>
    <name evidence="6" type="ORF">SAMN05421503_0263</name>
</gene>
<comment type="subcellular location">
    <subcellularLocation>
        <location evidence="1">Cell membrane</location>
        <topology evidence="1">Lipid-anchor</topology>
    </subcellularLocation>
</comment>
<dbReference type="GO" id="GO:0030288">
    <property type="term" value="C:outer membrane-bounded periplasmic space"/>
    <property type="evidence" value="ECO:0007669"/>
    <property type="project" value="TreeGrafter"/>
</dbReference>
<dbReference type="PANTHER" id="PTHR30290">
    <property type="entry name" value="PERIPLASMIC BINDING COMPONENT OF ABC TRANSPORTER"/>
    <property type="match status" value="1"/>
</dbReference>
<dbReference type="PIRSF" id="PIRSF002741">
    <property type="entry name" value="MppA"/>
    <property type="match status" value="1"/>
</dbReference>
<evidence type="ECO:0000256" key="2">
    <source>
        <dbReference type="ARBA" id="ARBA00005695"/>
    </source>
</evidence>
<dbReference type="Gene3D" id="3.40.190.10">
    <property type="entry name" value="Periplasmic binding protein-like II"/>
    <property type="match status" value="1"/>
</dbReference>
<feature type="signal peptide" evidence="4">
    <location>
        <begin position="1"/>
        <end position="25"/>
    </location>
</feature>
<evidence type="ECO:0000313" key="7">
    <source>
        <dbReference type="Proteomes" id="UP000219356"/>
    </source>
</evidence>
<evidence type="ECO:0000256" key="1">
    <source>
        <dbReference type="ARBA" id="ARBA00004193"/>
    </source>
</evidence>
<dbReference type="PROSITE" id="PS51257">
    <property type="entry name" value="PROKAR_LIPOPROTEIN"/>
    <property type="match status" value="1"/>
</dbReference>
<dbReference type="RefSeq" id="WP_097038515.1">
    <property type="nucleotide sequence ID" value="NZ_OBEK01000001.1"/>
</dbReference>
<evidence type="ECO:0000259" key="5">
    <source>
        <dbReference type="Pfam" id="PF00496"/>
    </source>
</evidence>
<accession>A0A285N286</accession>
<reference evidence="7" key="1">
    <citation type="submission" date="2017-09" db="EMBL/GenBank/DDBJ databases">
        <authorList>
            <person name="Varghese N."/>
            <person name="Submissions S."/>
        </authorList>
    </citation>
    <scope>NUCLEOTIDE SEQUENCE [LARGE SCALE GENOMIC DNA]</scope>
    <source>
        <strain evidence="7">CGMCC 1.8913</strain>
    </source>
</reference>
<comment type="similarity">
    <text evidence="2">Belongs to the bacterial solute-binding protein 5 family.</text>
</comment>
<organism evidence="6 7">
    <name type="scientific">Terribacillus aidingensis</name>
    <dbReference type="NCBI Taxonomy" id="586416"/>
    <lineage>
        <taxon>Bacteria</taxon>
        <taxon>Bacillati</taxon>
        <taxon>Bacillota</taxon>
        <taxon>Bacilli</taxon>
        <taxon>Bacillales</taxon>
        <taxon>Bacillaceae</taxon>
        <taxon>Terribacillus</taxon>
    </lineage>
</organism>
<evidence type="ECO:0000313" key="6">
    <source>
        <dbReference type="EMBL" id="SNZ03053.1"/>
    </source>
</evidence>
<sequence>MFNLSCKRKWLLSAMFLIISITLFGCTNGSGNGSETEDNKDMVTFAWPRDIGDMNPHAYNPSQLFAQSMVYEPLVSYGENGELKPHLAESWDISEDGKEYVFHLREGVKFTDGTEFNAAVVKKNFDTIQDNMDLNGWLGFLSKIDQTEAVDTNTFKLTLTEPYYPTIQELAVVRPVRFLGEAGFPKDGDTSKGVEKAVGTGPWILDEHKTDEYAVFKRNENYWGDVPNAEKIKVKVIPDAETRLLAFEKGDLDLLYGEGIISIDAFNQLKASGSYETSVSEPIATRQLVMNTNKKQLSDERVRQALHYGFNKEAMVEGVTAGLEEKADYILPTNLPYTSAIDATEIEYNVNKAEQLLDEAGWKIPKGETVRQKDGKPLKIELMYDSAESVQKTMAETLQSEWAQIGVQLDIVGVELTTQVERFKANDFDLNFFSNYGAPYDPHTFVNIVATEGFGFNEAISAYPNKQELLDKITKVTQTTDEKERQQLYTEILGSLQEQGAIVPISYIKKIAVYQNGIADFTFPANRDEHPFTGIRKEQ</sequence>
<dbReference type="CDD" id="cd08489">
    <property type="entry name" value="PBP2_NikA"/>
    <property type="match status" value="1"/>
</dbReference>